<dbReference type="PANTHER" id="PTHR43591:SF24">
    <property type="entry name" value="2-METHOXY-6-POLYPRENYL-1,4-BENZOQUINOL METHYLASE, MITOCHONDRIAL"/>
    <property type="match status" value="1"/>
</dbReference>
<dbReference type="EMBL" id="JBHRZH010000043">
    <property type="protein sequence ID" value="MFC3765764.1"/>
    <property type="molecule type" value="Genomic_DNA"/>
</dbReference>
<dbReference type="EC" id="2.1.1.-" evidence="2"/>
<dbReference type="InterPro" id="IPR013216">
    <property type="entry name" value="Methyltransf_11"/>
</dbReference>
<proteinExistence type="predicted"/>
<feature type="domain" description="Methyltransferase type 11" evidence="1">
    <location>
        <begin position="23"/>
        <end position="108"/>
    </location>
</feature>
<dbReference type="SUPFAM" id="SSF53335">
    <property type="entry name" value="S-adenosyl-L-methionine-dependent methyltransferases"/>
    <property type="match status" value="1"/>
</dbReference>
<accession>A0ABV7YNG8</accession>
<dbReference type="Pfam" id="PF08241">
    <property type="entry name" value="Methyltransf_11"/>
    <property type="match status" value="1"/>
</dbReference>
<reference evidence="3" key="1">
    <citation type="journal article" date="2019" name="Int. J. Syst. Evol. Microbiol.">
        <title>The Global Catalogue of Microorganisms (GCM) 10K type strain sequencing project: providing services to taxonomists for standard genome sequencing and annotation.</title>
        <authorList>
            <consortium name="The Broad Institute Genomics Platform"/>
            <consortium name="The Broad Institute Genome Sequencing Center for Infectious Disease"/>
            <person name="Wu L."/>
            <person name="Ma J."/>
        </authorList>
    </citation>
    <scope>NUCLEOTIDE SEQUENCE [LARGE SCALE GENOMIC DNA]</scope>
    <source>
        <strain evidence="3">CGMCC 4.7241</strain>
    </source>
</reference>
<comment type="caution">
    <text evidence="2">The sequence shown here is derived from an EMBL/GenBank/DDBJ whole genome shotgun (WGS) entry which is preliminary data.</text>
</comment>
<keyword evidence="2" id="KW-0808">Transferase</keyword>
<name>A0ABV7YNG8_9ACTN</name>
<dbReference type="GO" id="GO:0032259">
    <property type="term" value="P:methylation"/>
    <property type="evidence" value="ECO:0007669"/>
    <property type="project" value="UniProtKB-KW"/>
</dbReference>
<dbReference type="RefSeq" id="WP_205121037.1">
    <property type="nucleotide sequence ID" value="NZ_JAFBCM010000001.1"/>
</dbReference>
<evidence type="ECO:0000313" key="2">
    <source>
        <dbReference type="EMBL" id="MFC3765764.1"/>
    </source>
</evidence>
<evidence type="ECO:0000313" key="3">
    <source>
        <dbReference type="Proteomes" id="UP001595699"/>
    </source>
</evidence>
<dbReference type="Proteomes" id="UP001595699">
    <property type="component" value="Unassembled WGS sequence"/>
</dbReference>
<dbReference type="PANTHER" id="PTHR43591">
    <property type="entry name" value="METHYLTRANSFERASE"/>
    <property type="match status" value="1"/>
</dbReference>
<sequence>MNRSAETYADFFLPRLSPEARVLDVGCGDGEITLGLAAYAGSVVGVDLADDFAEPTENVTFQDGSVYDLPFADGEFDAAFAHSMLEALERPVDGLAELRRVLRPGGVVGVASVEYSGLILAGPHAELLRRFYAIRERLWQLGGDDPYRGRELRGLLHEAGFVDVEATTKSIPYGTTAAVREFGRDRAAQVPGGYTDAALEHDLATKEELAEMERAWLEWGESPAAYLAFAWCRAVGVKP</sequence>
<evidence type="ECO:0000259" key="1">
    <source>
        <dbReference type="Pfam" id="PF08241"/>
    </source>
</evidence>
<dbReference type="GO" id="GO:0008168">
    <property type="term" value="F:methyltransferase activity"/>
    <property type="evidence" value="ECO:0007669"/>
    <property type="project" value="UniProtKB-KW"/>
</dbReference>
<dbReference type="Gene3D" id="3.40.50.150">
    <property type="entry name" value="Vaccinia Virus protein VP39"/>
    <property type="match status" value="1"/>
</dbReference>
<dbReference type="InterPro" id="IPR029063">
    <property type="entry name" value="SAM-dependent_MTases_sf"/>
</dbReference>
<organism evidence="2 3">
    <name type="scientific">Tenggerimyces flavus</name>
    <dbReference type="NCBI Taxonomy" id="1708749"/>
    <lineage>
        <taxon>Bacteria</taxon>
        <taxon>Bacillati</taxon>
        <taxon>Actinomycetota</taxon>
        <taxon>Actinomycetes</taxon>
        <taxon>Propionibacteriales</taxon>
        <taxon>Nocardioidaceae</taxon>
        <taxon>Tenggerimyces</taxon>
    </lineage>
</organism>
<protein>
    <submittedName>
        <fullName evidence="2">Class I SAM-dependent methyltransferase</fullName>
        <ecNumber evidence="2">2.1.1.-</ecNumber>
    </submittedName>
</protein>
<keyword evidence="3" id="KW-1185">Reference proteome</keyword>
<dbReference type="CDD" id="cd02440">
    <property type="entry name" value="AdoMet_MTases"/>
    <property type="match status" value="1"/>
</dbReference>
<keyword evidence="2" id="KW-0489">Methyltransferase</keyword>
<gene>
    <name evidence="2" type="ORF">ACFOUW_33360</name>
</gene>